<dbReference type="EMBL" id="AP028907">
    <property type="protein sequence ID" value="BES81153.1"/>
    <property type="molecule type" value="Genomic_DNA"/>
</dbReference>
<keyword evidence="3" id="KW-1185">Reference proteome</keyword>
<reference evidence="2 3" key="1">
    <citation type="submission" date="2023-09" db="EMBL/GenBank/DDBJ databases">
        <title>Pyrofollis japonicus gen. nov. sp. nov., a novel member of the family Pyrodictiaceae isolated from the Iheya North hydrothermal field.</title>
        <authorList>
            <person name="Miyazaki U."/>
            <person name="Sanari M."/>
            <person name="Tame A."/>
            <person name="Kitajima M."/>
            <person name="Okamoto A."/>
            <person name="Sawayama S."/>
            <person name="Miyazaki J."/>
            <person name="Takai K."/>
            <person name="Nakagawa S."/>
        </authorList>
    </citation>
    <scope>NUCLEOTIDE SEQUENCE [LARGE SCALE GENOMIC DNA]</scope>
    <source>
        <strain evidence="2 3">AV2</strain>
    </source>
</reference>
<evidence type="ECO:0000313" key="2">
    <source>
        <dbReference type="EMBL" id="BES81153.1"/>
    </source>
</evidence>
<protein>
    <recommendedName>
        <fullName evidence="4">Type II toxin-antitoxin system HicB family antitoxin</fullName>
    </recommendedName>
</protein>
<dbReference type="SUPFAM" id="SSF143100">
    <property type="entry name" value="TTHA1013/TTHA0281-like"/>
    <property type="match status" value="1"/>
</dbReference>
<keyword evidence="1" id="KW-0175">Coiled coil</keyword>
<evidence type="ECO:0008006" key="4">
    <source>
        <dbReference type="Google" id="ProtNLM"/>
    </source>
</evidence>
<feature type="coiled-coil region" evidence="1">
    <location>
        <begin position="30"/>
        <end position="57"/>
    </location>
</feature>
<name>A0ABN6ZLM5_9CREN</name>
<dbReference type="RefSeq" id="WP_338252006.1">
    <property type="nucleotide sequence ID" value="NZ_AP028907.1"/>
</dbReference>
<organism evidence="2 3">
    <name type="scientific">Pyrodictium abyssi</name>
    <dbReference type="NCBI Taxonomy" id="54256"/>
    <lineage>
        <taxon>Archaea</taxon>
        <taxon>Thermoproteota</taxon>
        <taxon>Thermoprotei</taxon>
        <taxon>Desulfurococcales</taxon>
        <taxon>Pyrodictiaceae</taxon>
        <taxon>Pyrodictium</taxon>
    </lineage>
</organism>
<accession>A0ABN6ZLM5</accession>
<proteinExistence type="predicted"/>
<dbReference type="Proteomes" id="UP001341135">
    <property type="component" value="Chromosome"/>
</dbReference>
<sequence>MAGRTVKVGVIVYREVDEDGNTWYVAVEPMSGAQAQGESLEEAIERVKEEIARISEAWCEAEVKEAVDARLLTVELPGGDEA</sequence>
<gene>
    <name evidence="2" type="ORF">PABY_07200</name>
</gene>
<dbReference type="GeneID" id="89288744"/>
<evidence type="ECO:0000313" key="3">
    <source>
        <dbReference type="Proteomes" id="UP001341135"/>
    </source>
</evidence>
<evidence type="ECO:0000256" key="1">
    <source>
        <dbReference type="SAM" id="Coils"/>
    </source>
</evidence>
<dbReference type="Gene3D" id="3.30.160.250">
    <property type="match status" value="1"/>
</dbReference>
<dbReference type="InterPro" id="IPR035069">
    <property type="entry name" value="TTHA1013/TTHA0281-like"/>
</dbReference>